<dbReference type="HOGENOM" id="CLU_1562613_0_0_1"/>
<protein>
    <submittedName>
        <fullName evidence="1">Uncharacterized protein</fullName>
    </submittedName>
</protein>
<organism evidence="1 2">
    <name type="scientific">Cochliobolus sativus (strain ND90Pr / ATCC 201652)</name>
    <name type="common">Common root rot and spot blotch fungus</name>
    <name type="synonym">Bipolaris sorokiniana</name>
    <dbReference type="NCBI Taxonomy" id="665912"/>
    <lineage>
        <taxon>Eukaryota</taxon>
        <taxon>Fungi</taxon>
        <taxon>Dikarya</taxon>
        <taxon>Ascomycota</taxon>
        <taxon>Pezizomycotina</taxon>
        <taxon>Dothideomycetes</taxon>
        <taxon>Pleosporomycetidae</taxon>
        <taxon>Pleosporales</taxon>
        <taxon>Pleosporineae</taxon>
        <taxon>Pleosporaceae</taxon>
        <taxon>Bipolaris</taxon>
    </lineage>
</organism>
<sequence>MFQEPVLLLQIFKDVVSGEGLSQRSSLYPQVAVGMWRSALAVEDACIHARSSRAPYSPQLQHLWRITAPLLLSIVWRCLICIPRRIVPSERCHLLCPMGSHRHDLRTNSSDACRPDGPLILLGNSGLTPRSRSNGSSDVRMRSFTTWQRCATSGSYDVVRSKKRYQRLGREGRNRKRERRW</sequence>
<dbReference type="GeneID" id="19134377"/>
<keyword evidence="2" id="KW-1185">Reference proteome</keyword>
<dbReference type="OrthoDB" id="10343312at2759"/>
<accession>M2TL30</accession>
<dbReference type="Proteomes" id="UP000016934">
    <property type="component" value="Unassembled WGS sequence"/>
</dbReference>
<evidence type="ECO:0000313" key="1">
    <source>
        <dbReference type="EMBL" id="EMD69392.1"/>
    </source>
</evidence>
<gene>
    <name evidence="1" type="ORF">COCSADRAFT_209582</name>
</gene>
<dbReference type="KEGG" id="bsc:COCSADRAFT_209582"/>
<reference evidence="2" key="2">
    <citation type="journal article" date="2013" name="PLoS Genet.">
        <title>Comparative genome structure, secondary metabolite, and effector coding capacity across Cochliobolus pathogens.</title>
        <authorList>
            <person name="Condon B.J."/>
            <person name="Leng Y."/>
            <person name="Wu D."/>
            <person name="Bushley K.E."/>
            <person name="Ohm R.A."/>
            <person name="Otillar R."/>
            <person name="Martin J."/>
            <person name="Schackwitz W."/>
            <person name="Grimwood J."/>
            <person name="MohdZainudin N."/>
            <person name="Xue C."/>
            <person name="Wang R."/>
            <person name="Manning V.A."/>
            <person name="Dhillon B."/>
            <person name="Tu Z.J."/>
            <person name="Steffenson B.J."/>
            <person name="Salamov A."/>
            <person name="Sun H."/>
            <person name="Lowry S."/>
            <person name="LaButti K."/>
            <person name="Han J."/>
            <person name="Copeland A."/>
            <person name="Lindquist E."/>
            <person name="Barry K."/>
            <person name="Schmutz J."/>
            <person name="Baker S.E."/>
            <person name="Ciuffetti L.M."/>
            <person name="Grigoriev I.V."/>
            <person name="Zhong S."/>
            <person name="Turgeon B.G."/>
        </authorList>
    </citation>
    <scope>NUCLEOTIDE SEQUENCE [LARGE SCALE GENOMIC DNA]</scope>
    <source>
        <strain evidence="2">ND90Pr / ATCC 201652</strain>
    </source>
</reference>
<evidence type="ECO:0000313" key="2">
    <source>
        <dbReference type="Proteomes" id="UP000016934"/>
    </source>
</evidence>
<dbReference type="RefSeq" id="XP_007694728.1">
    <property type="nucleotide sequence ID" value="XM_007696538.1"/>
</dbReference>
<name>M2TL30_COCSN</name>
<proteinExistence type="predicted"/>
<reference evidence="1 2" key="1">
    <citation type="journal article" date="2012" name="PLoS Pathog.">
        <title>Diverse lifestyles and strategies of plant pathogenesis encoded in the genomes of eighteen Dothideomycetes fungi.</title>
        <authorList>
            <person name="Ohm R.A."/>
            <person name="Feau N."/>
            <person name="Henrissat B."/>
            <person name="Schoch C.L."/>
            <person name="Horwitz B.A."/>
            <person name="Barry K.W."/>
            <person name="Condon B.J."/>
            <person name="Copeland A.C."/>
            <person name="Dhillon B."/>
            <person name="Glaser F."/>
            <person name="Hesse C.N."/>
            <person name="Kosti I."/>
            <person name="LaButti K."/>
            <person name="Lindquist E.A."/>
            <person name="Lucas S."/>
            <person name="Salamov A.A."/>
            <person name="Bradshaw R.E."/>
            <person name="Ciuffetti L."/>
            <person name="Hamelin R.C."/>
            <person name="Kema G.H.J."/>
            <person name="Lawrence C."/>
            <person name="Scott J.A."/>
            <person name="Spatafora J.W."/>
            <person name="Turgeon B.G."/>
            <person name="de Wit P.J.G.M."/>
            <person name="Zhong S."/>
            <person name="Goodwin S.B."/>
            <person name="Grigoriev I.V."/>
        </authorList>
    </citation>
    <scope>NUCLEOTIDE SEQUENCE [LARGE SCALE GENOMIC DNA]</scope>
    <source>
        <strain evidence="2">ND90Pr / ATCC 201652</strain>
    </source>
</reference>
<dbReference type="AlphaFoldDB" id="M2TL30"/>
<dbReference type="EMBL" id="KB445637">
    <property type="protein sequence ID" value="EMD69392.1"/>
    <property type="molecule type" value="Genomic_DNA"/>
</dbReference>